<evidence type="ECO:0000256" key="10">
    <source>
        <dbReference type="ARBA" id="ARBA00049176"/>
    </source>
</evidence>
<keyword evidence="6" id="KW-0808">Transferase</keyword>
<proteinExistence type="inferred from homology"/>
<dbReference type="AlphaFoldDB" id="A0A1I2DXH5"/>
<dbReference type="InterPro" id="IPR037143">
    <property type="entry name" value="4-PPantetheinyl_Trfase_dom_sf"/>
</dbReference>
<feature type="domain" description="4'-phosphopantetheinyl transferase" evidence="14">
    <location>
        <begin position="110"/>
        <end position="189"/>
    </location>
</feature>
<dbReference type="UniPathway" id="UPA00017"/>
<evidence type="ECO:0000256" key="11">
    <source>
        <dbReference type="ARBA" id="ARBA00049191"/>
    </source>
</evidence>
<dbReference type="Proteomes" id="UP000199477">
    <property type="component" value="Unassembled WGS sequence"/>
</dbReference>
<feature type="binding site" evidence="12">
    <location>
        <position position="56"/>
    </location>
    <ligand>
        <name>CoA</name>
        <dbReference type="ChEBI" id="CHEBI:57287"/>
    </ligand>
</feature>
<evidence type="ECO:0000256" key="7">
    <source>
        <dbReference type="ARBA" id="ARBA00023191"/>
    </source>
</evidence>
<feature type="binding site" evidence="12">
    <location>
        <position position="161"/>
    </location>
    <ligand>
        <name>CoA</name>
        <dbReference type="ChEBI" id="CHEBI:57287"/>
    </ligand>
</feature>
<name>A0A1I2DXH5_9GAMM</name>
<evidence type="ECO:0000256" key="1">
    <source>
        <dbReference type="ARBA" id="ARBA00003937"/>
    </source>
</evidence>
<dbReference type="EMBL" id="FONH01000004">
    <property type="protein sequence ID" value="SFE85276.1"/>
    <property type="molecule type" value="Genomic_DNA"/>
</dbReference>
<dbReference type="Pfam" id="PF01648">
    <property type="entry name" value="ACPS"/>
    <property type="match status" value="1"/>
</dbReference>
<dbReference type="GO" id="GO:0005886">
    <property type="term" value="C:plasma membrane"/>
    <property type="evidence" value="ECO:0007669"/>
    <property type="project" value="TreeGrafter"/>
</dbReference>
<evidence type="ECO:0000256" key="9">
    <source>
        <dbReference type="ARBA" id="ARBA00031996"/>
    </source>
</evidence>
<comment type="similarity">
    <text evidence="3">Belongs to the P-Pant transferase superfamily. EntD family.</text>
</comment>
<feature type="binding site" evidence="12">
    <location>
        <position position="48"/>
    </location>
    <ligand>
        <name>CoA</name>
        <dbReference type="ChEBI" id="CHEBI:57287"/>
    </ligand>
</feature>
<feature type="binding site" evidence="12">
    <location>
        <position position="114"/>
    </location>
    <ligand>
        <name>CoA</name>
        <dbReference type="ChEBI" id="CHEBI:57287"/>
    </ligand>
</feature>
<dbReference type="STRING" id="500610.SAMN02799615_01856"/>
<dbReference type="RefSeq" id="WP_051548273.1">
    <property type="nucleotide sequence ID" value="NZ_FONH01000004.1"/>
</dbReference>
<dbReference type="Gene3D" id="3.90.470.20">
    <property type="entry name" value="4'-phosphopantetheinyl transferase domain"/>
    <property type="match status" value="1"/>
</dbReference>
<evidence type="ECO:0000313" key="17">
    <source>
        <dbReference type="Proteomes" id="UP000199477"/>
    </source>
</evidence>
<accession>A0A1I2DXH5</accession>
<feature type="domain" description="4'-phosphopantetheinyl transferase N-terminal" evidence="15">
    <location>
        <begin position="41"/>
        <end position="102"/>
    </location>
</feature>
<evidence type="ECO:0000256" key="13">
    <source>
        <dbReference type="PIRSR" id="PIRSR603542-2"/>
    </source>
</evidence>
<evidence type="ECO:0000256" key="4">
    <source>
        <dbReference type="ARBA" id="ARBA00011503"/>
    </source>
</evidence>
<comment type="cofactor">
    <cofactor evidence="13">
        <name>Mg(2+)</name>
        <dbReference type="ChEBI" id="CHEBI:18420"/>
    </cofactor>
</comment>
<keyword evidence="13" id="KW-0479">Metal-binding</keyword>
<comment type="function">
    <text evidence="1">Involved in the biosynthesis of the siderophore enterobactin (enterochelin), which is a macrocyclic trimeric lactone of N-(2,3-dihydroxybenzoyl)-serine. The serine trilactone serves as a scaffolding for the three catechol functionalities that provide hexadentate coordination for the tightly ligated iron(2+) atoms. Plays an essential role in the assembly of the enterobactin by catalyzing the transfer of the 4'-phosphopantetheine (Ppant) moiety from coenzyme A to the apo-domains of both EntB (ArCP domain) and EntF (PCP domain) to yield their holo-forms which make them competent for the activation of 2,3-dihydroxybenzoate (DHB) and L-serine, respectively.</text>
</comment>
<evidence type="ECO:0000256" key="12">
    <source>
        <dbReference type="PIRSR" id="PIRSR603542-1"/>
    </source>
</evidence>
<dbReference type="Pfam" id="PF17837">
    <property type="entry name" value="4PPT_N"/>
    <property type="match status" value="1"/>
</dbReference>
<keyword evidence="13" id="KW-0460">Magnesium</keyword>
<comment type="catalytic activity">
    <reaction evidence="10">
        <text>apo-[aryl-carrier protein] + CoA = holo-[aryl-carrier protein] + adenosine 3',5'-bisphosphate + H(+)</text>
        <dbReference type="Rhea" id="RHEA:48404"/>
        <dbReference type="Rhea" id="RHEA-COMP:15903"/>
        <dbReference type="Rhea" id="RHEA-COMP:17557"/>
        <dbReference type="ChEBI" id="CHEBI:15378"/>
        <dbReference type="ChEBI" id="CHEBI:29999"/>
        <dbReference type="ChEBI" id="CHEBI:57287"/>
        <dbReference type="ChEBI" id="CHEBI:58343"/>
        <dbReference type="ChEBI" id="CHEBI:64479"/>
    </reaction>
</comment>
<dbReference type="GO" id="GO:0009366">
    <property type="term" value="C:enterobactin synthetase complex"/>
    <property type="evidence" value="ECO:0007669"/>
    <property type="project" value="InterPro"/>
</dbReference>
<comment type="pathway">
    <text evidence="2">Siderophore biosynthesis; enterobactin biosynthesis.</text>
</comment>
<evidence type="ECO:0000313" key="16">
    <source>
        <dbReference type="EMBL" id="SFE85276.1"/>
    </source>
</evidence>
<organism evidence="16 17">
    <name type="scientific">Dyella marensis</name>
    <dbReference type="NCBI Taxonomy" id="500610"/>
    <lineage>
        <taxon>Bacteria</taxon>
        <taxon>Pseudomonadati</taxon>
        <taxon>Pseudomonadota</taxon>
        <taxon>Gammaproteobacteria</taxon>
        <taxon>Lysobacterales</taxon>
        <taxon>Rhodanobacteraceae</taxon>
        <taxon>Dyella</taxon>
    </lineage>
</organism>
<sequence length="228" mass="23844">MRLSLARHPGGLPDAFALSFDAGESEDAHFVRHGIVCPPSVARSVAKRRAEYLAGRRVAVAALAEVGGDVGDLAIGPSRAPAWPDGFTGSITHAVGIAAAVVVRAEAARGVGIDIEHVVAAGAFDAIVKSVVDASERNVLGELARQFGEPMALTIAFSAKESFYKATAATVGRIFDFSALKIFNLNEAMLEAEIAETLDPSLPAGMCFRLGYSLLDDSTAITSCAWSR</sequence>
<dbReference type="GO" id="GO:0009239">
    <property type="term" value="P:enterobactin biosynthetic process"/>
    <property type="evidence" value="ECO:0007669"/>
    <property type="project" value="UniProtKB-UniPathway"/>
</dbReference>
<feature type="binding site" evidence="13">
    <location>
        <position position="116"/>
    </location>
    <ligand>
        <name>Mg(2+)</name>
        <dbReference type="ChEBI" id="CHEBI:18420"/>
    </ligand>
</feature>
<reference evidence="17" key="1">
    <citation type="submission" date="2016-10" db="EMBL/GenBank/DDBJ databases">
        <authorList>
            <person name="Varghese N."/>
            <person name="Submissions S."/>
        </authorList>
    </citation>
    <scope>NUCLEOTIDE SEQUENCE [LARGE SCALE GENOMIC DNA]</scope>
    <source>
        <strain evidence="17">UNC178MFTsu3.1</strain>
    </source>
</reference>
<dbReference type="GO" id="GO:0008897">
    <property type="term" value="F:holo-[acyl-carrier-protein] synthase activity"/>
    <property type="evidence" value="ECO:0007669"/>
    <property type="project" value="InterPro"/>
</dbReference>
<dbReference type="PANTHER" id="PTHR38096">
    <property type="entry name" value="ENTEROBACTIN SYNTHASE COMPONENT D"/>
    <property type="match status" value="1"/>
</dbReference>
<keyword evidence="7" id="KW-0259">Enterobactin biosynthesis</keyword>
<dbReference type="PRINTS" id="PR01399">
    <property type="entry name" value="ENTSNTHTASED"/>
</dbReference>
<feature type="binding site" evidence="12">
    <location>
        <begin position="92"/>
        <end position="93"/>
    </location>
    <ligand>
        <name>CoA</name>
        <dbReference type="ChEBI" id="CHEBI:57287"/>
    </ligand>
</feature>
<evidence type="ECO:0000256" key="8">
    <source>
        <dbReference type="ARBA" id="ARBA00029894"/>
    </source>
</evidence>
<evidence type="ECO:0000259" key="14">
    <source>
        <dbReference type="Pfam" id="PF01648"/>
    </source>
</evidence>
<evidence type="ECO:0000256" key="3">
    <source>
        <dbReference type="ARBA" id="ARBA00008342"/>
    </source>
</evidence>
<comment type="subunit">
    <text evidence="4">EntB, EntD, EntE, and EntF form a multienzyme complex called enterobactin synthase.</text>
</comment>
<dbReference type="PANTHER" id="PTHR38096:SF1">
    <property type="entry name" value="ENTEROBACTIN SYNTHASE COMPONENT D"/>
    <property type="match status" value="1"/>
</dbReference>
<keyword evidence="17" id="KW-1185">Reference proteome</keyword>
<dbReference type="GO" id="GO:0000287">
    <property type="term" value="F:magnesium ion binding"/>
    <property type="evidence" value="ECO:0007669"/>
    <property type="project" value="InterPro"/>
</dbReference>
<dbReference type="InterPro" id="IPR003542">
    <property type="entry name" value="Enbac_synth_compD-like"/>
</dbReference>
<dbReference type="InterPro" id="IPR041354">
    <property type="entry name" value="4PPT_N"/>
</dbReference>
<evidence type="ECO:0000256" key="2">
    <source>
        <dbReference type="ARBA" id="ARBA00004993"/>
    </source>
</evidence>
<comment type="catalytic activity">
    <reaction evidence="11">
        <text>apo-[peptidyl-carrier protein] + CoA = holo-[peptidyl-carrier protein] + adenosine 3',5'-bisphosphate + H(+)</text>
        <dbReference type="Rhea" id="RHEA:46228"/>
        <dbReference type="Rhea" id="RHEA-COMP:11479"/>
        <dbReference type="Rhea" id="RHEA-COMP:11480"/>
        <dbReference type="ChEBI" id="CHEBI:15378"/>
        <dbReference type="ChEBI" id="CHEBI:29999"/>
        <dbReference type="ChEBI" id="CHEBI:57287"/>
        <dbReference type="ChEBI" id="CHEBI:58343"/>
        <dbReference type="ChEBI" id="CHEBI:64479"/>
    </reaction>
</comment>
<gene>
    <name evidence="16" type="ORF">SAMN02799615_01856</name>
</gene>
<protein>
    <recommendedName>
        <fullName evidence="5">Enterobactin synthase component D</fullName>
    </recommendedName>
    <alternativeName>
        <fullName evidence="8">4'-phosphopantetheinyl transferase EntD</fullName>
    </alternativeName>
    <alternativeName>
        <fullName evidence="9">Enterochelin synthase D</fullName>
    </alternativeName>
</protein>
<evidence type="ECO:0000259" key="15">
    <source>
        <dbReference type="Pfam" id="PF17837"/>
    </source>
</evidence>
<feature type="binding site" evidence="13">
    <location>
        <position position="114"/>
    </location>
    <ligand>
        <name>Mg(2+)</name>
        <dbReference type="ChEBI" id="CHEBI:18420"/>
    </ligand>
</feature>
<feature type="binding site" evidence="12">
    <location>
        <position position="165"/>
    </location>
    <ligand>
        <name>CoA</name>
        <dbReference type="ChEBI" id="CHEBI:57287"/>
    </ligand>
</feature>
<feature type="binding site" evidence="13">
    <location>
        <position position="115"/>
    </location>
    <ligand>
        <name>Mg(2+)</name>
        <dbReference type="ChEBI" id="CHEBI:18420"/>
    </ligand>
</feature>
<dbReference type="SUPFAM" id="SSF56214">
    <property type="entry name" value="4'-phosphopantetheinyl transferase"/>
    <property type="match status" value="1"/>
</dbReference>
<dbReference type="InterPro" id="IPR008278">
    <property type="entry name" value="4-PPantetheinyl_Trfase_dom"/>
</dbReference>
<evidence type="ECO:0000256" key="6">
    <source>
        <dbReference type="ARBA" id="ARBA00022679"/>
    </source>
</evidence>
<evidence type="ECO:0000256" key="5">
    <source>
        <dbReference type="ARBA" id="ARBA00019087"/>
    </source>
</evidence>